<evidence type="ECO:0000256" key="4">
    <source>
        <dbReference type="ARBA" id="ARBA00023098"/>
    </source>
</evidence>
<dbReference type="Proteomes" id="UP000326950">
    <property type="component" value="Unassembled WGS sequence"/>
</dbReference>
<dbReference type="GO" id="GO:0003847">
    <property type="term" value="F:1-alkyl-2-acetylglycerophosphocholine esterase activity"/>
    <property type="evidence" value="ECO:0007669"/>
    <property type="project" value="UniProtKB-EC"/>
</dbReference>
<protein>
    <recommendedName>
        <fullName evidence="1">1-alkyl-2-acetylglycerophosphocholine esterase</fullName>
        <ecNumber evidence="1">3.1.1.47</ecNumber>
    </recommendedName>
</protein>
<dbReference type="SUPFAM" id="SSF53474">
    <property type="entry name" value="alpha/beta-Hydrolases"/>
    <property type="match status" value="1"/>
</dbReference>
<gene>
    <name evidence="5" type="ORF">BDV40DRAFT_252280</name>
</gene>
<proteinExistence type="predicted"/>
<dbReference type="PANTHER" id="PTHR10272">
    <property type="entry name" value="PLATELET-ACTIVATING FACTOR ACETYLHYDROLASE"/>
    <property type="match status" value="1"/>
</dbReference>
<keyword evidence="2 5" id="KW-0378">Hydrolase</keyword>
<evidence type="ECO:0000256" key="2">
    <source>
        <dbReference type="ARBA" id="ARBA00022801"/>
    </source>
</evidence>
<reference evidence="5 6" key="1">
    <citation type="submission" date="2019-04" db="EMBL/GenBank/DDBJ databases">
        <title>Friends and foes A comparative genomics study of 23 Aspergillus species from section Flavi.</title>
        <authorList>
            <consortium name="DOE Joint Genome Institute"/>
            <person name="Kjaerbolling I."/>
            <person name="Vesth T."/>
            <person name="Frisvad J.C."/>
            <person name="Nybo J.L."/>
            <person name="Theobald S."/>
            <person name="Kildgaard S."/>
            <person name="Isbrandt T."/>
            <person name="Kuo A."/>
            <person name="Sato A."/>
            <person name="Lyhne E.K."/>
            <person name="Kogle M.E."/>
            <person name="Wiebenga A."/>
            <person name="Kun R.S."/>
            <person name="Lubbers R.J."/>
            <person name="Makela M.R."/>
            <person name="Barry K."/>
            <person name="Chovatia M."/>
            <person name="Clum A."/>
            <person name="Daum C."/>
            <person name="Haridas S."/>
            <person name="He G."/>
            <person name="LaButti K."/>
            <person name="Lipzen A."/>
            <person name="Mondo S."/>
            <person name="Riley R."/>
            <person name="Salamov A."/>
            <person name="Simmons B.A."/>
            <person name="Magnuson J.K."/>
            <person name="Henrissat B."/>
            <person name="Mortensen U.H."/>
            <person name="Larsen T.O."/>
            <person name="Devries R.P."/>
            <person name="Grigoriev I.V."/>
            <person name="Machida M."/>
            <person name="Baker S.E."/>
            <person name="Andersen M.R."/>
        </authorList>
    </citation>
    <scope>NUCLEOTIDE SEQUENCE [LARGE SCALE GENOMIC DNA]</scope>
    <source>
        <strain evidence="5 6">CBS 117626</strain>
    </source>
</reference>
<evidence type="ECO:0000313" key="5">
    <source>
        <dbReference type="EMBL" id="KAE8168028.1"/>
    </source>
</evidence>
<evidence type="ECO:0000256" key="3">
    <source>
        <dbReference type="ARBA" id="ARBA00022963"/>
    </source>
</evidence>
<accession>A0A5N6VAI6</accession>
<dbReference type="Gene3D" id="3.40.50.1820">
    <property type="entry name" value="alpha/beta hydrolase"/>
    <property type="match status" value="1"/>
</dbReference>
<keyword evidence="4" id="KW-0443">Lipid metabolism</keyword>
<dbReference type="AlphaFoldDB" id="A0A5N6VAI6"/>
<dbReference type="EMBL" id="ML738587">
    <property type="protein sequence ID" value="KAE8168028.1"/>
    <property type="molecule type" value="Genomic_DNA"/>
</dbReference>
<dbReference type="GO" id="GO:0016042">
    <property type="term" value="P:lipid catabolic process"/>
    <property type="evidence" value="ECO:0007669"/>
    <property type="project" value="UniProtKB-KW"/>
</dbReference>
<dbReference type="Pfam" id="PF03403">
    <property type="entry name" value="PAF-AH_p_II"/>
    <property type="match status" value="2"/>
</dbReference>
<dbReference type="InterPro" id="IPR029058">
    <property type="entry name" value="AB_hydrolase_fold"/>
</dbReference>
<keyword evidence="3" id="KW-0442">Lipid degradation</keyword>
<evidence type="ECO:0000256" key="1">
    <source>
        <dbReference type="ARBA" id="ARBA00013201"/>
    </source>
</evidence>
<organism evidence="5 6">
    <name type="scientific">Aspergillus tamarii</name>
    <dbReference type="NCBI Taxonomy" id="41984"/>
    <lineage>
        <taxon>Eukaryota</taxon>
        <taxon>Fungi</taxon>
        <taxon>Dikarya</taxon>
        <taxon>Ascomycota</taxon>
        <taxon>Pezizomycotina</taxon>
        <taxon>Eurotiomycetes</taxon>
        <taxon>Eurotiomycetidae</taxon>
        <taxon>Eurotiales</taxon>
        <taxon>Aspergillaceae</taxon>
        <taxon>Aspergillus</taxon>
        <taxon>Aspergillus subgen. Circumdati</taxon>
    </lineage>
</organism>
<sequence>MLTNLSGRHSFEYKTDKNVYPTTLWYFSNCQSSTMLLPAIILLFTALARATQARAHLPGPSGPCRVQTTHVELLDSSRVDPFSPTHDKRAIMATSYVPVNCGHTKFESYLTPHTEAVTDQLFRLYGMPNGTTIKGLQIESGFESNADTSPSDKRYPVIIFSPGLTGSRLYYSLILESVASTGIVVVSVDHPYDASSVEFPDGSVIYGANLSASDPISLNTRVQDVIFTLDQLHDNPRLIPSSFTGTLELDKVAIVGHSFGGATAAAAMLNETRFAGGLNLDGALWGPVVEEGLDRPFINFGRANITQQGYDSWEKIWPRLRGFKRLLQLSESVHITFTDFPLIRDASGWPVNVKQGASELLGSLSGLRVRAILTEYIVASATFFITGEKSKLLDGPSSDYPEVKYVA</sequence>
<dbReference type="OrthoDB" id="2363873at2759"/>
<name>A0A5N6VAI6_ASPTM</name>
<dbReference type="PANTHER" id="PTHR10272:SF14">
    <property type="entry name" value="PAF ACETYLHYDROLASE FAMILY PROTEIN"/>
    <property type="match status" value="1"/>
</dbReference>
<dbReference type="EC" id="3.1.1.47" evidence="1"/>
<evidence type="ECO:0000313" key="6">
    <source>
        <dbReference type="Proteomes" id="UP000326950"/>
    </source>
</evidence>
<keyword evidence="6" id="KW-1185">Reference proteome</keyword>